<dbReference type="PANTHER" id="PTHR11475">
    <property type="entry name" value="OXIDASE/PEROXIDASE"/>
    <property type="match status" value="1"/>
</dbReference>
<dbReference type="GO" id="GO:0006979">
    <property type="term" value="P:response to oxidative stress"/>
    <property type="evidence" value="ECO:0007669"/>
    <property type="project" value="InterPro"/>
</dbReference>
<dbReference type="Pfam" id="PF03098">
    <property type="entry name" value="An_peroxidase"/>
    <property type="match status" value="1"/>
</dbReference>
<evidence type="ECO:0000313" key="9">
    <source>
        <dbReference type="Proteomes" id="UP001177023"/>
    </source>
</evidence>
<evidence type="ECO:0000256" key="2">
    <source>
        <dbReference type="ARBA" id="ARBA00022525"/>
    </source>
</evidence>
<evidence type="ECO:0000256" key="6">
    <source>
        <dbReference type="PIRSR" id="PIRSR619791-2"/>
    </source>
</evidence>
<accession>A0AA36CSI3</accession>
<proteinExistence type="predicted"/>
<feature type="signal peptide" evidence="7">
    <location>
        <begin position="1"/>
        <end position="17"/>
    </location>
</feature>
<organism evidence="8 9">
    <name type="scientific">Mesorhabditis spiculigera</name>
    <dbReference type="NCBI Taxonomy" id="96644"/>
    <lineage>
        <taxon>Eukaryota</taxon>
        <taxon>Metazoa</taxon>
        <taxon>Ecdysozoa</taxon>
        <taxon>Nematoda</taxon>
        <taxon>Chromadorea</taxon>
        <taxon>Rhabditida</taxon>
        <taxon>Rhabditina</taxon>
        <taxon>Rhabditomorpha</taxon>
        <taxon>Rhabditoidea</taxon>
        <taxon>Rhabditidae</taxon>
        <taxon>Mesorhabditinae</taxon>
        <taxon>Mesorhabditis</taxon>
    </lineage>
</organism>
<keyword evidence="9" id="KW-1185">Reference proteome</keyword>
<evidence type="ECO:0000256" key="1">
    <source>
        <dbReference type="ARBA" id="ARBA00004613"/>
    </source>
</evidence>
<keyword evidence="6" id="KW-0479">Metal-binding</keyword>
<feature type="chain" id="PRO_5041293225" description="Peroxidase" evidence="7">
    <location>
        <begin position="18"/>
        <end position="704"/>
    </location>
</feature>
<keyword evidence="2" id="KW-0964">Secreted</keyword>
<comment type="caution">
    <text evidence="8">The sequence shown here is derived from an EMBL/GenBank/DDBJ whole genome shotgun (WGS) entry which is preliminary data.</text>
</comment>
<dbReference type="GO" id="GO:0046872">
    <property type="term" value="F:metal ion binding"/>
    <property type="evidence" value="ECO:0007669"/>
    <property type="project" value="UniProtKB-KW"/>
</dbReference>
<feature type="binding site" description="axial binding residue" evidence="6">
    <location>
        <position position="461"/>
    </location>
    <ligand>
        <name>heme b</name>
        <dbReference type="ChEBI" id="CHEBI:60344"/>
    </ligand>
    <ligandPart>
        <name>Fe</name>
        <dbReference type="ChEBI" id="CHEBI:18248"/>
    </ligandPart>
</feature>
<comment type="subcellular location">
    <subcellularLocation>
        <location evidence="1">Secreted</location>
    </subcellularLocation>
</comment>
<evidence type="ECO:0000256" key="3">
    <source>
        <dbReference type="ARBA" id="ARBA00022559"/>
    </source>
</evidence>
<keyword evidence="5" id="KW-0325">Glycoprotein</keyword>
<dbReference type="PROSITE" id="PS50292">
    <property type="entry name" value="PEROXIDASE_3"/>
    <property type="match status" value="1"/>
</dbReference>
<keyword evidence="4 7" id="KW-0732">Signal</keyword>
<dbReference type="InterPro" id="IPR037120">
    <property type="entry name" value="Haem_peroxidase_sf_animal"/>
</dbReference>
<dbReference type="EMBL" id="CATQJA010002631">
    <property type="protein sequence ID" value="CAJ0574504.1"/>
    <property type="molecule type" value="Genomic_DNA"/>
</dbReference>
<dbReference type="InterPro" id="IPR010255">
    <property type="entry name" value="Haem_peroxidase_sf"/>
</dbReference>
<feature type="non-terminal residue" evidence="8">
    <location>
        <position position="1"/>
    </location>
</feature>
<dbReference type="GO" id="GO:0005576">
    <property type="term" value="C:extracellular region"/>
    <property type="evidence" value="ECO:0007669"/>
    <property type="project" value="UniProtKB-SubCell"/>
</dbReference>
<evidence type="ECO:0000256" key="4">
    <source>
        <dbReference type="ARBA" id="ARBA00022729"/>
    </source>
</evidence>
<dbReference type="SUPFAM" id="SSF48113">
    <property type="entry name" value="Heme-dependent peroxidases"/>
    <property type="match status" value="1"/>
</dbReference>
<name>A0AA36CSI3_9BILA</name>
<evidence type="ECO:0000256" key="7">
    <source>
        <dbReference type="SAM" id="SignalP"/>
    </source>
</evidence>
<keyword evidence="3" id="KW-0560">Oxidoreductase</keyword>
<dbReference type="GO" id="GO:0020037">
    <property type="term" value="F:heme binding"/>
    <property type="evidence" value="ECO:0007669"/>
    <property type="project" value="InterPro"/>
</dbReference>
<dbReference type="CDD" id="cd09823">
    <property type="entry name" value="peroxinectin_like"/>
    <property type="match status" value="1"/>
</dbReference>
<keyword evidence="6" id="KW-0408">Iron</keyword>
<evidence type="ECO:0000256" key="5">
    <source>
        <dbReference type="ARBA" id="ARBA00023180"/>
    </source>
</evidence>
<reference evidence="8" key="1">
    <citation type="submission" date="2023-06" db="EMBL/GenBank/DDBJ databases">
        <authorList>
            <person name="Delattre M."/>
        </authorList>
    </citation>
    <scope>NUCLEOTIDE SEQUENCE</scope>
    <source>
        <strain evidence="8">AF72</strain>
    </source>
</reference>
<dbReference type="FunFam" id="1.10.640.10:FF:000003">
    <property type="entry name" value="chorion peroxidase"/>
    <property type="match status" value="1"/>
</dbReference>
<protein>
    <recommendedName>
        <fullName evidence="10">Peroxidase</fullName>
    </recommendedName>
</protein>
<dbReference type="PRINTS" id="PR00457">
    <property type="entry name" value="ANPEROXIDASE"/>
</dbReference>
<sequence length="704" mass="77213">MHPVHLFCWALVAVSSAQTTAKSCSDLQTTVTAAMKEAFAQIILAQQNQLITSDVVSSQKADPDAQAKQTQGDTMQRATELLVAQCGIDILTSISDANLDTEAIFVAVQGSTVRSKRYVDGPTGSDSACRQNTPCQPNEPYRRITGDCNNLQFAKNGASLNPFAKLAKPVYDDGIGAIRAKSVVAGQALPSARVISNKIFQQTDLYPVDTAGHSHMLMQFGQIIAHDVVLTPGSTGTNGSSLDCSICDVNMRDKNCAPVDVPTGDPYFKTACFKFTRALNGQTKVGPRIQINQNTHFLDLSIVYGSNMCDHNKLRTFAKGQLKTQNTNGYTMVPTDPADPNCHSQPTYPCTLSGDLRTSLHPGLYPAHMYFIQEHNRIAANITAARPAWPDERIFQETRRIIIAVYQQFVYKFYLPKILGTTLMTKYGLNPLTSGFFTGYDINVDPSVMAEFGTNAFRFGHSEARSDFARVSNTNVTVGTPVMLGENIFYQDPIYNKTAQQYESIGHGLMYSQQMAVDNQFSFDIRNRVFEIRNKSGSGIDLPATNIQRARDFGVGPYNQYRALAGLKKATTFDDFADAMTTAKINLLKTAYANPGDVDLYAGLVMETPLSGALLGPTAGYIIGLQFQNLKKGDRFYYENQVPNSRGLTAEELAAVRAYDMRYIFCAGSPTTTTIPKDIFVYNSASEPCTNLKPINLAPFLPPN</sequence>
<keyword evidence="3" id="KW-0575">Peroxidase</keyword>
<evidence type="ECO:0008006" key="10">
    <source>
        <dbReference type="Google" id="ProtNLM"/>
    </source>
</evidence>
<dbReference type="PANTHER" id="PTHR11475:SF4">
    <property type="entry name" value="CHORION PEROXIDASE"/>
    <property type="match status" value="1"/>
</dbReference>
<dbReference type="InterPro" id="IPR019791">
    <property type="entry name" value="Haem_peroxidase_animal"/>
</dbReference>
<keyword evidence="6" id="KW-0349">Heme</keyword>
<dbReference type="AlphaFoldDB" id="A0AA36CSI3"/>
<gene>
    <name evidence="8" type="ORF">MSPICULIGERA_LOCUS12837</name>
</gene>
<dbReference type="Proteomes" id="UP001177023">
    <property type="component" value="Unassembled WGS sequence"/>
</dbReference>
<evidence type="ECO:0000313" key="8">
    <source>
        <dbReference type="EMBL" id="CAJ0574504.1"/>
    </source>
</evidence>
<dbReference type="GO" id="GO:0004601">
    <property type="term" value="F:peroxidase activity"/>
    <property type="evidence" value="ECO:0007669"/>
    <property type="project" value="UniProtKB-KW"/>
</dbReference>
<dbReference type="Gene3D" id="1.10.640.10">
    <property type="entry name" value="Haem peroxidase domain superfamily, animal type"/>
    <property type="match status" value="1"/>
</dbReference>